<protein>
    <recommendedName>
        <fullName evidence="1">TERF1-interacting nuclear factor 2 N-terminal domain-containing protein</fullName>
    </recommendedName>
</protein>
<dbReference type="GO" id="GO:0042162">
    <property type="term" value="F:telomeric DNA binding"/>
    <property type="evidence" value="ECO:0007669"/>
    <property type="project" value="TreeGrafter"/>
</dbReference>
<dbReference type="Ensembl" id="ENSMAMT00000046825.1">
    <property type="protein sequence ID" value="ENSMAMP00000052217.1"/>
    <property type="gene ID" value="ENSMAMG00000024929.1"/>
</dbReference>
<reference evidence="2" key="2">
    <citation type="submission" date="2025-09" db="UniProtKB">
        <authorList>
            <consortium name="Ensembl"/>
        </authorList>
    </citation>
    <scope>IDENTIFICATION</scope>
</reference>
<dbReference type="InParanoid" id="A0A7N8XNN5"/>
<dbReference type="AlphaFoldDB" id="A0A7N8XNN5"/>
<dbReference type="Pfam" id="PF14973">
    <property type="entry name" value="TINF2_N"/>
    <property type="match status" value="1"/>
</dbReference>
<dbReference type="PANTHER" id="PTHR15512">
    <property type="entry name" value="TERF1-INTERACTING NUCLEAR FACTOR 2"/>
    <property type="match status" value="1"/>
</dbReference>
<dbReference type="InterPro" id="IPR039098">
    <property type="entry name" value="TINF2"/>
</dbReference>
<dbReference type="PANTHER" id="PTHR15512:SF0">
    <property type="entry name" value="TERF1-INTERACTING NUCLEAR FACTOR 2"/>
    <property type="match status" value="1"/>
</dbReference>
<evidence type="ECO:0000313" key="2">
    <source>
        <dbReference type="Ensembl" id="ENSMAMP00000052217.1"/>
    </source>
</evidence>
<proteinExistence type="predicted"/>
<reference evidence="2" key="1">
    <citation type="submission" date="2025-08" db="UniProtKB">
        <authorList>
            <consortium name="Ensembl"/>
        </authorList>
    </citation>
    <scope>IDENTIFICATION</scope>
</reference>
<organism evidence="2 3">
    <name type="scientific">Mastacembelus armatus</name>
    <name type="common">zig-zag eel</name>
    <dbReference type="NCBI Taxonomy" id="205130"/>
    <lineage>
        <taxon>Eukaryota</taxon>
        <taxon>Metazoa</taxon>
        <taxon>Chordata</taxon>
        <taxon>Craniata</taxon>
        <taxon>Vertebrata</taxon>
        <taxon>Euteleostomi</taxon>
        <taxon>Actinopterygii</taxon>
        <taxon>Neopterygii</taxon>
        <taxon>Teleostei</taxon>
        <taxon>Neoteleostei</taxon>
        <taxon>Acanthomorphata</taxon>
        <taxon>Anabantaria</taxon>
        <taxon>Synbranchiformes</taxon>
        <taxon>Mastacembelidae</taxon>
        <taxon>Mastacembelus</taxon>
    </lineage>
</organism>
<evidence type="ECO:0000259" key="1">
    <source>
        <dbReference type="Pfam" id="PF14973"/>
    </source>
</evidence>
<dbReference type="GO" id="GO:0070187">
    <property type="term" value="C:shelterin complex"/>
    <property type="evidence" value="ECO:0007669"/>
    <property type="project" value="InterPro"/>
</dbReference>
<dbReference type="GO" id="GO:0016233">
    <property type="term" value="P:telomere capping"/>
    <property type="evidence" value="ECO:0007669"/>
    <property type="project" value="InterPro"/>
</dbReference>
<dbReference type="GO" id="GO:1904356">
    <property type="term" value="P:regulation of telomere maintenance via telomere lengthening"/>
    <property type="evidence" value="ECO:0007669"/>
    <property type="project" value="TreeGrafter"/>
</dbReference>
<name>A0A7N8XNN5_9TELE</name>
<accession>A0A7N8XNN5</accession>
<feature type="domain" description="TERF1-interacting nuclear factor 2 N-terminal" evidence="1">
    <location>
        <begin position="33"/>
        <end position="83"/>
    </location>
</feature>
<dbReference type="GeneTree" id="ENSGT00940000172707"/>
<keyword evidence="3" id="KW-1185">Reference proteome</keyword>
<evidence type="ECO:0000313" key="3">
    <source>
        <dbReference type="Proteomes" id="UP000261640"/>
    </source>
</evidence>
<sequence>MHCLCSCFPDETLSLASLRLLVPPLQLMTASMWQVVKKQDIMNYWKVAEFVSLVMDMVPELLMYKHRTQLNLGLRARVGMNETTTPQPGKY</sequence>
<dbReference type="Proteomes" id="UP000261640">
    <property type="component" value="Unplaced"/>
</dbReference>
<dbReference type="InterPro" id="IPR029400">
    <property type="entry name" value="TINF2_N"/>
</dbReference>